<evidence type="ECO:0008006" key="4">
    <source>
        <dbReference type="Google" id="ProtNLM"/>
    </source>
</evidence>
<reference evidence="2" key="1">
    <citation type="journal article" date="2021" name="Nat. Commun.">
        <title>Genetic determinants of endophytism in the Arabidopsis root mycobiome.</title>
        <authorList>
            <person name="Mesny F."/>
            <person name="Miyauchi S."/>
            <person name="Thiergart T."/>
            <person name="Pickel B."/>
            <person name="Atanasova L."/>
            <person name="Karlsson M."/>
            <person name="Huettel B."/>
            <person name="Barry K.W."/>
            <person name="Haridas S."/>
            <person name="Chen C."/>
            <person name="Bauer D."/>
            <person name="Andreopoulos W."/>
            <person name="Pangilinan J."/>
            <person name="LaButti K."/>
            <person name="Riley R."/>
            <person name="Lipzen A."/>
            <person name="Clum A."/>
            <person name="Drula E."/>
            <person name="Henrissat B."/>
            <person name="Kohler A."/>
            <person name="Grigoriev I.V."/>
            <person name="Martin F.M."/>
            <person name="Hacquard S."/>
        </authorList>
    </citation>
    <scope>NUCLEOTIDE SEQUENCE</scope>
    <source>
        <strain evidence="2">MPI-CAGE-AT-0021</strain>
    </source>
</reference>
<sequence length="555" mass="61851">MHWTSWITLAAVGPAFGCCNPRDEHDSTTSSSMTAQSLLTRGIEALGGSERMSKITSLTYVGGEIYRTRSMLETFSLIGVDNSISTAGAQNVSFSYHGLSIQQRIDRAHQLDAYWTFARPTLQPVEFSLVVHGGDDGFAAVVNGSFSMFAPDAPPSGYTDGFLAGYLIREAHRMSPLLLLEMISNNKSTVRQEKVDIHVSLPAVHDAVLNLTVIFDPETWLPYIIRSHESHGILGQSTQDLVVLEYTSVNGVQFPTRFKSIYNGHKVFADYSISEVLVNVPVDMAFETHGGRQLEHVPTQSTSYNFEEIGEFYESHVWSGQYSGTLSNLTALNPYPELPGLWTLTFQDANLYRQLVYEFEDFVVVLDCPPHQSHLAIQWVKEQLKKPLKYVWPSHHHHDHALGVRDYVAAGAKVITLDFARDYYSTVPRDMFVTYSTKRPFIIRDNTMQVAFVHMKRSVHAADYAYAYASPACPTANSTTVIFDADDASPAGLTLTDHSVLLVALSELAHDGASKNSIFHPAHSDGVPFQDIIDATGYYYPNHTALDFNFLRSRC</sequence>
<dbReference type="AlphaFoldDB" id="A0A9P9IVH0"/>
<keyword evidence="1" id="KW-0732">Signal</keyword>
<gene>
    <name evidence="2" type="ORF">B0J13DRAFT_528543</name>
</gene>
<dbReference type="OrthoDB" id="3481168at2759"/>
<keyword evidence="3" id="KW-1185">Reference proteome</keyword>
<comment type="caution">
    <text evidence="2">The sequence shown here is derived from an EMBL/GenBank/DDBJ whole genome shotgun (WGS) entry which is preliminary data.</text>
</comment>
<dbReference type="SUPFAM" id="SSF56281">
    <property type="entry name" value="Metallo-hydrolase/oxidoreductase"/>
    <property type="match status" value="1"/>
</dbReference>
<evidence type="ECO:0000313" key="2">
    <source>
        <dbReference type="EMBL" id="KAH7137058.1"/>
    </source>
</evidence>
<feature type="signal peptide" evidence="1">
    <location>
        <begin position="1"/>
        <end position="17"/>
    </location>
</feature>
<dbReference type="InterPro" id="IPR036866">
    <property type="entry name" value="RibonucZ/Hydroxyglut_hydro"/>
</dbReference>
<dbReference type="Gene3D" id="3.60.15.10">
    <property type="entry name" value="Ribonuclease Z/Hydroxyacylglutathione hydrolase-like"/>
    <property type="match status" value="1"/>
</dbReference>
<evidence type="ECO:0000256" key="1">
    <source>
        <dbReference type="SAM" id="SignalP"/>
    </source>
</evidence>
<evidence type="ECO:0000313" key="3">
    <source>
        <dbReference type="Proteomes" id="UP000717696"/>
    </source>
</evidence>
<feature type="chain" id="PRO_5040189923" description="Metallo-beta-lactamase domain-containing protein" evidence="1">
    <location>
        <begin position="18"/>
        <end position="555"/>
    </location>
</feature>
<accession>A0A9P9IVH0</accession>
<dbReference type="EMBL" id="JAGMUU010000016">
    <property type="protein sequence ID" value="KAH7137058.1"/>
    <property type="molecule type" value="Genomic_DNA"/>
</dbReference>
<organism evidence="2 3">
    <name type="scientific">Dactylonectria estremocensis</name>
    <dbReference type="NCBI Taxonomy" id="1079267"/>
    <lineage>
        <taxon>Eukaryota</taxon>
        <taxon>Fungi</taxon>
        <taxon>Dikarya</taxon>
        <taxon>Ascomycota</taxon>
        <taxon>Pezizomycotina</taxon>
        <taxon>Sordariomycetes</taxon>
        <taxon>Hypocreomycetidae</taxon>
        <taxon>Hypocreales</taxon>
        <taxon>Nectriaceae</taxon>
        <taxon>Dactylonectria</taxon>
    </lineage>
</organism>
<protein>
    <recommendedName>
        <fullName evidence="4">Metallo-beta-lactamase domain-containing protein</fullName>
    </recommendedName>
</protein>
<proteinExistence type="predicted"/>
<name>A0A9P9IVH0_9HYPO</name>
<dbReference type="Proteomes" id="UP000717696">
    <property type="component" value="Unassembled WGS sequence"/>
</dbReference>